<dbReference type="Proteomes" id="UP000663848">
    <property type="component" value="Unassembled WGS sequence"/>
</dbReference>
<feature type="non-terminal residue" evidence="2">
    <location>
        <position position="1"/>
    </location>
</feature>
<evidence type="ECO:0000313" key="2">
    <source>
        <dbReference type="EMBL" id="CAF4976768.1"/>
    </source>
</evidence>
<dbReference type="AlphaFoldDB" id="A0A821ZTY7"/>
<evidence type="ECO:0000313" key="3">
    <source>
        <dbReference type="Proteomes" id="UP000663848"/>
    </source>
</evidence>
<evidence type="ECO:0000256" key="1">
    <source>
        <dbReference type="SAM" id="MobiDB-lite"/>
    </source>
</evidence>
<protein>
    <submittedName>
        <fullName evidence="2">Uncharacterized protein</fullName>
    </submittedName>
</protein>
<reference evidence="2" key="1">
    <citation type="submission" date="2021-02" db="EMBL/GenBank/DDBJ databases">
        <authorList>
            <person name="Nowell W R."/>
        </authorList>
    </citation>
    <scope>NUCLEOTIDE SEQUENCE</scope>
</reference>
<feature type="non-terminal residue" evidence="2">
    <location>
        <position position="165"/>
    </location>
</feature>
<feature type="region of interest" description="Disordered" evidence="1">
    <location>
        <begin position="1"/>
        <end position="24"/>
    </location>
</feature>
<comment type="caution">
    <text evidence="2">The sequence shown here is derived from an EMBL/GenBank/DDBJ whole genome shotgun (WGS) entry which is preliminary data.</text>
</comment>
<sequence length="165" mass="18876">NPSNSALYQARESARQQRNHQKPLGLPDHIEHLIDLPSDIFLLSRTEAMGSSQHHHHHHHQQQQQHHQQQPTRAIIPQTVSKDKSDGSVDSDADQSDVDNNLPIVNHYHHKQKSRVNSEDGHDGFFTEGILPPPQHQQQQQLQQARFHVPLFKKVAIGIVFINTL</sequence>
<proteinExistence type="predicted"/>
<organism evidence="2 3">
    <name type="scientific">Rotaria socialis</name>
    <dbReference type="NCBI Taxonomy" id="392032"/>
    <lineage>
        <taxon>Eukaryota</taxon>
        <taxon>Metazoa</taxon>
        <taxon>Spiralia</taxon>
        <taxon>Gnathifera</taxon>
        <taxon>Rotifera</taxon>
        <taxon>Eurotatoria</taxon>
        <taxon>Bdelloidea</taxon>
        <taxon>Philodinida</taxon>
        <taxon>Philodinidae</taxon>
        <taxon>Rotaria</taxon>
    </lineage>
</organism>
<feature type="region of interest" description="Disordered" evidence="1">
    <location>
        <begin position="49"/>
        <end position="102"/>
    </location>
</feature>
<name>A0A821ZTY7_9BILA</name>
<dbReference type="EMBL" id="CAJOBR010027526">
    <property type="protein sequence ID" value="CAF4976768.1"/>
    <property type="molecule type" value="Genomic_DNA"/>
</dbReference>
<gene>
    <name evidence="2" type="ORF">QYT958_LOCUS35761</name>
</gene>
<accession>A0A821ZTY7</accession>